<name>A0ABT8G6K1_9MICO</name>
<organism evidence="1 2">
    <name type="scientific">Demequina litoralis</name>
    <dbReference type="NCBI Taxonomy" id="3051660"/>
    <lineage>
        <taxon>Bacteria</taxon>
        <taxon>Bacillati</taxon>
        <taxon>Actinomycetota</taxon>
        <taxon>Actinomycetes</taxon>
        <taxon>Micrococcales</taxon>
        <taxon>Demequinaceae</taxon>
        <taxon>Demequina</taxon>
    </lineage>
</organism>
<sequence length="308" mass="34355">MMIFATDEAADHGALARRWVNERRSSEVCLATVWEAERGAGYEPTTETYRDAVRLALAHAWDEARVPPPLWCGANGWPTGGITSFGARLIDGLAFHVASMYGADAQGWDVMTSDPRYAHRYEPVIRGMPWRSPLTACRVALWVARGDVSISRMEFPFFVDPTLRAVAPGPELRDGDLHLARARRGGRGLLRRRPRRWDIDFSGPRFRRPFGDLTVDAAPVVERPLTLEELVSDVMPSELAPDYTHQIWVHEAAEGAWGSERWGAHEARLAEQPGIEKVLGEDRELIHVYAPTLTADEVLAAARRAAAE</sequence>
<proteinExistence type="predicted"/>
<dbReference type="Proteomes" id="UP001172728">
    <property type="component" value="Unassembled WGS sequence"/>
</dbReference>
<dbReference type="EMBL" id="JAUHPW010000002">
    <property type="protein sequence ID" value="MDN4474768.1"/>
    <property type="molecule type" value="Genomic_DNA"/>
</dbReference>
<protein>
    <submittedName>
        <fullName evidence="1">Uncharacterized protein</fullName>
    </submittedName>
</protein>
<accession>A0ABT8G6K1</accession>
<comment type="caution">
    <text evidence="1">The sequence shown here is derived from an EMBL/GenBank/DDBJ whole genome shotgun (WGS) entry which is preliminary data.</text>
</comment>
<dbReference type="RefSeq" id="WP_301131178.1">
    <property type="nucleotide sequence ID" value="NZ_JAUHPW010000002.1"/>
</dbReference>
<evidence type="ECO:0000313" key="1">
    <source>
        <dbReference type="EMBL" id="MDN4474768.1"/>
    </source>
</evidence>
<gene>
    <name evidence="1" type="ORF">QQX09_02740</name>
</gene>
<evidence type="ECO:0000313" key="2">
    <source>
        <dbReference type="Proteomes" id="UP001172728"/>
    </source>
</evidence>
<reference evidence="1" key="1">
    <citation type="submission" date="2023-06" db="EMBL/GenBank/DDBJ databases">
        <title>Sysu t00192.</title>
        <authorList>
            <person name="Gao L."/>
            <person name="Fang B.-Z."/>
            <person name="Li W.-J."/>
        </authorList>
    </citation>
    <scope>NUCLEOTIDE SEQUENCE</scope>
    <source>
        <strain evidence="1">SYSU T00192</strain>
    </source>
</reference>
<keyword evidence="2" id="KW-1185">Reference proteome</keyword>